<dbReference type="Pfam" id="PF00617">
    <property type="entry name" value="RasGEF"/>
    <property type="match status" value="1"/>
</dbReference>
<dbReference type="FunFam" id="1.10.840.10:FF:000005">
    <property type="entry name" value="Ral guanine nucleotide dissociation stimulator isoform 1"/>
    <property type="match status" value="1"/>
</dbReference>
<dbReference type="SMART" id="SM00147">
    <property type="entry name" value="RasGEF"/>
    <property type="match status" value="1"/>
</dbReference>
<evidence type="ECO:0000256" key="3">
    <source>
        <dbReference type="SAM" id="MobiDB-lite"/>
    </source>
</evidence>
<evidence type="ECO:0000256" key="2">
    <source>
        <dbReference type="PROSITE-ProRule" id="PRU00168"/>
    </source>
</evidence>
<dbReference type="InterPro" id="IPR008937">
    <property type="entry name" value="Ras-like_GEF"/>
</dbReference>
<reference evidence="6" key="2">
    <citation type="submission" date="2025-08" db="UniProtKB">
        <authorList>
            <consortium name="Ensembl"/>
        </authorList>
    </citation>
    <scope>IDENTIFICATION</scope>
</reference>
<accession>A0A8B9XMC9</accession>
<reference evidence="6" key="1">
    <citation type="submission" date="2019-05" db="EMBL/GenBank/DDBJ databases">
        <authorList>
            <person name="Zhang S."/>
            <person name="Liu J."/>
        </authorList>
    </citation>
    <scope>NUCLEOTIDE SEQUENCE [LARGE SCALE GENOMIC DNA]</scope>
</reference>
<feature type="region of interest" description="Disordered" evidence="3">
    <location>
        <begin position="12"/>
        <end position="49"/>
    </location>
</feature>
<dbReference type="PROSITE" id="PS50212">
    <property type="entry name" value="RASGEF_NTER"/>
    <property type="match status" value="1"/>
</dbReference>
<dbReference type="Proteomes" id="UP000694520">
    <property type="component" value="Chromosome 14"/>
</dbReference>
<gene>
    <name evidence="6" type="primary">RGL1</name>
</gene>
<dbReference type="InterPro" id="IPR001895">
    <property type="entry name" value="RASGEF_cat_dom"/>
</dbReference>
<dbReference type="Ensembl" id="ENSBGRT00000026126.1">
    <property type="protein sequence ID" value="ENSBGRP00000022630.1"/>
    <property type="gene ID" value="ENSBGRG00000013827.1"/>
</dbReference>
<feature type="domain" description="N-terminal Ras-GEF" evidence="5">
    <location>
        <begin position="169"/>
        <end position="300"/>
    </location>
</feature>
<dbReference type="PROSITE" id="PS50009">
    <property type="entry name" value="RASGEF_CAT"/>
    <property type="match status" value="1"/>
</dbReference>
<dbReference type="CDD" id="cd00155">
    <property type="entry name" value="RasGEF"/>
    <property type="match status" value="1"/>
</dbReference>
<keyword evidence="7" id="KW-1185">Reference proteome</keyword>
<keyword evidence="1 2" id="KW-0344">Guanine-nucleotide releasing factor</keyword>
<evidence type="ECO:0000259" key="4">
    <source>
        <dbReference type="PROSITE" id="PS50009"/>
    </source>
</evidence>
<dbReference type="GO" id="GO:0005085">
    <property type="term" value="F:guanyl-nucleotide exchange factor activity"/>
    <property type="evidence" value="ECO:0007669"/>
    <property type="project" value="UniProtKB-KW"/>
</dbReference>
<dbReference type="FunFam" id="1.20.870.10:FF:000003">
    <property type="entry name" value="Ral guanine nucleotide dissociation stimulator isoform 1"/>
    <property type="match status" value="1"/>
</dbReference>
<reference evidence="6" key="3">
    <citation type="submission" date="2025-09" db="UniProtKB">
        <authorList>
            <consortium name="Ensembl"/>
        </authorList>
    </citation>
    <scope>IDENTIFICATION</scope>
</reference>
<dbReference type="AlphaFoldDB" id="A0A8B9XMC9"/>
<dbReference type="InterPro" id="IPR036964">
    <property type="entry name" value="RASGEF_cat_dom_sf"/>
</dbReference>
<organism evidence="6 7">
    <name type="scientific">Bos mutus grunniens</name>
    <name type="common">Wild yak</name>
    <name type="synonym">Bos grunniens</name>
    <dbReference type="NCBI Taxonomy" id="30521"/>
    <lineage>
        <taxon>Eukaryota</taxon>
        <taxon>Metazoa</taxon>
        <taxon>Chordata</taxon>
        <taxon>Craniata</taxon>
        <taxon>Vertebrata</taxon>
        <taxon>Euteleostomi</taxon>
        <taxon>Mammalia</taxon>
        <taxon>Eutheria</taxon>
        <taxon>Laurasiatheria</taxon>
        <taxon>Artiodactyla</taxon>
        <taxon>Ruminantia</taxon>
        <taxon>Pecora</taxon>
        <taxon>Bovidae</taxon>
        <taxon>Bovinae</taxon>
        <taxon>Bos</taxon>
    </lineage>
</organism>
<feature type="region of interest" description="Disordered" evidence="3">
    <location>
        <begin position="676"/>
        <end position="767"/>
    </location>
</feature>
<dbReference type="GeneTree" id="ENSGT00940000156012"/>
<evidence type="ECO:0000259" key="5">
    <source>
        <dbReference type="PROSITE" id="PS50212"/>
    </source>
</evidence>
<dbReference type="Gene3D" id="3.10.20.90">
    <property type="entry name" value="Phosphatidylinositol 3-kinase Catalytic Subunit, Chain A, domain 1"/>
    <property type="match status" value="1"/>
</dbReference>
<feature type="compositionally biased region" description="Low complexity" evidence="3">
    <location>
        <begin position="40"/>
        <end position="49"/>
    </location>
</feature>
<dbReference type="Gene3D" id="1.10.840.10">
    <property type="entry name" value="Ras guanine-nucleotide exchange factors catalytic domain"/>
    <property type="match status" value="1"/>
</dbReference>
<feature type="domain" description="Ras-GEF" evidence="4">
    <location>
        <begin position="376"/>
        <end position="645"/>
    </location>
</feature>
<dbReference type="SUPFAM" id="SSF48366">
    <property type="entry name" value="Ras GEF"/>
    <property type="match status" value="1"/>
</dbReference>
<proteinExistence type="predicted"/>
<dbReference type="PANTHER" id="PTHR23113">
    <property type="entry name" value="GUANINE NUCLEOTIDE EXCHANGE FACTOR"/>
    <property type="match status" value="1"/>
</dbReference>
<dbReference type="Gene3D" id="1.20.870.10">
    <property type="entry name" value="Son of sevenless (SoS) protein Chain: S domain 1"/>
    <property type="match status" value="1"/>
</dbReference>
<protein>
    <submittedName>
        <fullName evidence="6">Ral guanine nucleotide dissociation stimulator like 1</fullName>
    </submittedName>
</protein>
<dbReference type="SMART" id="SM00229">
    <property type="entry name" value="RasGEFN"/>
    <property type="match status" value="1"/>
</dbReference>
<dbReference type="InterPro" id="IPR023578">
    <property type="entry name" value="Ras_GEF_dom_sf"/>
</dbReference>
<dbReference type="InterPro" id="IPR000651">
    <property type="entry name" value="Ras-like_Gua-exchang_fac_N"/>
</dbReference>
<dbReference type="CDD" id="cd06224">
    <property type="entry name" value="REM"/>
    <property type="match status" value="1"/>
</dbReference>
<dbReference type="InterPro" id="IPR019804">
    <property type="entry name" value="Ras_G-nucl-exch_fac_CS"/>
</dbReference>
<name>A0A8B9XMC9_BOSMU</name>
<evidence type="ECO:0000313" key="6">
    <source>
        <dbReference type="Ensembl" id="ENSBGRP00000022630.1"/>
    </source>
</evidence>
<dbReference type="InterPro" id="IPR029071">
    <property type="entry name" value="Ubiquitin-like_domsf"/>
</dbReference>
<feature type="compositionally biased region" description="Low complexity" evidence="3">
    <location>
        <begin position="685"/>
        <end position="705"/>
    </location>
</feature>
<dbReference type="SUPFAM" id="SSF54236">
    <property type="entry name" value="Ubiquitin-like"/>
    <property type="match status" value="1"/>
</dbReference>
<dbReference type="PANTHER" id="PTHR23113:SF199">
    <property type="entry name" value="RAL GUANINE NUCLEOTIDE DISSOCIATION STIMULATOR-LIKE 1"/>
    <property type="match status" value="1"/>
</dbReference>
<dbReference type="GO" id="GO:0007265">
    <property type="term" value="P:Ras protein signal transduction"/>
    <property type="evidence" value="ECO:0007669"/>
    <property type="project" value="TreeGrafter"/>
</dbReference>
<sequence>MLTLSAGFQKGRVCSRAQTGKPDITERRGGVGRSLRRPRSPACSPRSLCGRVARTGGGGRVSVLRARRPRGAGLEALRRRRAGIAFAWERGASCRVHTPERKLRMKLLWQAKMSSIQDWGEEVEEGAVYHVTLKRVQIQQAANKGARWLGVEGDQLPPGHTVSQYETCKIRTIKAGTLEKLVENLLTAFGDNDFTYISIFLSTYRGFASTKEVLELLLDRYGNLTSPNCEEDGGQSSSESKTVIRNAIASILRAWLDQCAEDFREPPGFPCLQKLLDYLKQMMPGSDPERRAQNLLEQFHKQEVEADNPVVCQSDNVGPLDSVKPLGTSREREDLHFTHLLCLLFSPYGFPNSISFSLEEEEELEGGGSAEFTCFSEDLVAEQLTYMDAQLFKKVVPHHCLGCIWSRRDKKENKHLAPTIRATISQFNTLTKCVVSTILGGKELKTQQRAKIIEKWINIAHECRILKNFSSLRAIVSALQSNSIYRLKKTWAAVPKDRMLMFEELSDIFSDHNNHLTSRELLMKEGTSKFANLDSSVKENQKRTQRRLQLQKDMGVMQGTVPYLGTFLTDLTMLDTALQDYIEGGLINFEKRRREFEVIAQIKLLQSACNSYCMSPDPKFIQWFQRQQLLTEEESYALSCEIEAAADASATSPKPRKSMVKRLSLLFLGSDIVTSSAPTKEQPKSATSGSSGESMDSVSVSSCESNHSEVEEGSITPMDTPDEPQKKLSESSSSCSSIHSMDTTSSGMSSLMNPLSSPPSCNNNPKIHKRSVSVTSITSTVLPPVYNQQNEDTCIIRISIEDNNGNMYKSIMVRLSDHHPGYSPAVSACARAFVPNGHVPLNQCQSLPGYRLIARSLNFVFYIEAYSQLTML</sequence>
<dbReference type="Pfam" id="PF00618">
    <property type="entry name" value="RasGEF_N"/>
    <property type="match status" value="1"/>
</dbReference>
<evidence type="ECO:0000313" key="7">
    <source>
        <dbReference type="Proteomes" id="UP000694520"/>
    </source>
</evidence>
<feature type="compositionally biased region" description="Low complexity" evidence="3">
    <location>
        <begin position="730"/>
        <end position="765"/>
    </location>
</feature>
<evidence type="ECO:0000256" key="1">
    <source>
        <dbReference type="ARBA" id="ARBA00022658"/>
    </source>
</evidence>
<dbReference type="PROSITE" id="PS00720">
    <property type="entry name" value="RASGEF"/>
    <property type="match status" value="1"/>
</dbReference>
<dbReference type="GO" id="GO:0005886">
    <property type="term" value="C:plasma membrane"/>
    <property type="evidence" value="ECO:0007669"/>
    <property type="project" value="TreeGrafter"/>
</dbReference>